<proteinExistence type="predicted"/>
<feature type="transmembrane region" description="Helical" evidence="1">
    <location>
        <begin position="20"/>
        <end position="38"/>
    </location>
</feature>
<dbReference type="EMBL" id="PPTS01000002">
    <property type="protein sequence ID" value="RDB66344.1"/>
    <property type="molecule type" value="Genomic_DNA"/>
</dbReference>
<dbReference type="AlphaFoldDB" id="A0A369M4I5"/>
<gene>
    <name evidence="2" type="ORF">C1877_03950</name>
</gene>
<dbReference type="GeneID" id="78358866"/>
<feature type="transmembrane region" description="Helical" evidence="1">
    <location>
        <begin position="44"/>
        <end position="60"/>
    </location>
</feature>
<keyword evidence="1" id="KW-1133">Transmembrane helix</keyword>
<evidence type="ECO:0000313" key="3">
    <source>
        <dbReference type="Proteomes" id="UP000254000"/>
    </source>
</evidence>
<comment type="caution">
    <text evidence="2">The sequence shown here is derived from an EMBL/GenBank/DDBJ whole genome shotgun (WGS) entry which is preliminary data.</text>
</comment>
<keyword evidence="1" id="KW-0812">Transmembrane</keyword>
<dbReference type="RefSeq" id="WP_114568442.1">
    <property type="nucleotide sequence ID" value="NZ_CABMMS010000002.1"/>
</dbReference>
<organism evidence="2 3">
    <name type="scientific">Gordonibacter pamelaeae</name>
    <dbReference type="NCBI Taxonomy" id="471189"/>
    <lineage>
        <taxon>Bacteria</taxon>
        <taxon>Bacillati</taxon>
        <taxon>Actinomycetota</taxon>
        <taxon>Coriobacteriia</taxon>
        <taxon>Eggerthellales</taxon>
        <taxon>Eggerthellaceae</taxon>
        <taxon>Gordonibacter</taxon>
    </lineage>
</organism>
<dbReference type="Proteomes" id="UP000254000">
    <property type="component" value="Unassembled WGS sequence"/>
</dbReference>
<dbReference type="OrthoDB" id="1692805at2"/>
<evidence type="ECO:0000256" key="1">
    <source>
        <dbReference type="SAM" id="Phobius"/>
    </source>
</evidence>
<feature type="transmembrane region" description="Helical" evidence="1">
    <location>
        <begin position="81"/>
        <end position="105"/>
    </location>
</feature>
<reference evidence="2 3" key="1">
    <citation type="journal article" date="2018" name="Elife">
        <title>Discovery and characterization of a prevalent human gut bacterial enzyme sufficient for the inactivation of a family of plant toxins.</title>
        <authorList>
            <person name="Koppel N."/>
            <person name="Bisanz J.E."/>
            <person name="Pandelia M.E."/>
            <person name="Turnbaugh P.J."/>
            <person name="Balskus E.P."/>
        </authorList>
    </citation>
    <scope>NUCLEOTIDE SEQUENCE [LARGE SCALE GENOMIC DNA]</scope>
    <source>
        <strain evidence="2 3">3C</strain>
    </source>
</reference>
<evidence type="ECO:0000313" key="2">
    <source>
        <dbReference type="EMBL" id="RDB66344.1"/>
    </source>
</evidence>
<sequence length="106" mass="11755">MDEMEKSIRTKSQSLGYKFAVLLLATWTLVNLVLYVAAGRAHDMLPTLVLIAVLLAQGFSEESMKRRMVEGDDEYHEPNRTVRIVVGALGVALVTFFAGFFALYAA</sequence>
<name>A0A369M4I5_9ACTN</name>
<keyword evidence="1" id="KW-0472">Membrane</keyword>
<keyword evidence="3" id="KW-1185">Reference proteome</keyword>
<protein>
    <submittedName>
        <fullName evidence="2">Uncharacterized protein</fullName>
    </submittedName>
</protein>
<accession>A0A369M4I5</accession>